<dbReference type="Proteomes" id="UP000270094">
    <property type="component" value="Unassembled WGS sequence"/>
</dbReference>
<feature type="transmembrane region" description="Helical" evidence="9">
    <location>
        <begin position="48"/>
        <end position="70"/>
    </location>
</feature>
<evidence type="ECO:0000256" key="2">
    <source>
        <dbReference type="ARBA" id="ARBA00022692"/>
    </source>
</evidence>
<keyword evidence="6" id="KW-0675">Receptor</keyword>
<evidence type="ECO:0000313" key="12">
    <source>
        <dbReference type="Proteomes" id="UP000270094"/>
    </source>
</evidence>
<dbReference type="InterPro" id="IPR039465">
    <property type="entry name" value="IL-17_rcpt-like"/>
</dbReference>
<dbReference type="InterPro" id="IPR013568">
    <property type="entry name" value="SEFIR_dom"/>
</dbReference>
<keyword evidence="3" id="KW-0732">Signal</keyword>
<evidence type="ECO:0000256" key="8">
    <source>
        <dbReference type="SAM" id="MobiDB-lite"/>
    </source>
</evidence>
<dbReference type="AlphaFoldDB" id="A0A3P7ILL1"/>
<evidence type="ECO:0000256" key="1">
    <source>
        <dbReference type="ARBA" id="ARBA00004479"/>
    </source>
</evidence>
<dbReference type="OrthoDB" id="5876500at2759"/>
<dbReference type="PANTHER" id="PTHR15583:SF7">
    <property type="entry name" value="INTERLEUKIN CYTOKINE RECEPTOR-RELATED PROTEIN 2"/>
    <property type="match status" value="1"/>
</dbReference>
<dbReference type="PROSITE" id="PS51534">
    <property type="entry name" value="SEFIR"/>
    <property type="match status" value="1"/>
</dbReference>
<reference evidence="11 12" key="1">
    <citation type="submission" date="2018-11" db="EMBL/GenBank/DDBJ databases">
        <authorList>
            <consortium name="Pathogen Informatics"/>
        </authorList>
    </citation>
    <scope>NUCLEOTIDE SEQUENCE [LARGE SCALE GENOMIC DNA]</scope>
</reference>
<comment type="subcellular location">
    <subcellularLocation>
        <location evidence="1">Membrane</location>
        <topology evidence="1">Single-pass type I membrane protein</topology>
    </subcellularLocation>
</comment>
<proteinExistence type="predicted"/>
<accession>A0A3P7ILL1</accession>
<dbReference type="EMBL" id="UYYB01009775">
    <property type="protein sequence ID" value="VDM68723.1"/>
    <property type="molecule type" value="Genomic_DNA"/>
</dbReference>
<dbReference type="GO" id="GO:0030368">
    <property type="term" value="F:interleukin-17 receptor activity"/>
    <property type="evidence" value="ECO:0007669"/>
    <property type="project" value="InterPro"/>
</dbReference>
<evidence type="ECO:0000256" key="5">
    <source>
        <dbReference type="ARBA" id="ARBA00023136"/>
    </source>
</evidence>
<dbReference type="Pfam" id="PF08357">
    <property type="entry name" value="SEFIR"/>
    <property type="match status" value="1"/>
</dbReference>
<evidence type="ECO:0000256" key="3">
    <source>
        <dbReference type="ARBA" id="ARBA00022729"/>
    </source>
</evidence>
<evidence type="ECO:0000256" key="7">
    <source>
        <dbReference type="ARBA" id="ARBA00023180"/>
    </source>
</evidence>
<organism evidence="11 12">
    <name type="scientific">Strongylus vulgaris</name>
    <name type="common">Blood worm</name>
    <dbReference type="NCBI Taxonomy" id="40348"/>
    <lineage>
        <taxon>Eukaryota</taxon>
        <taxon>Metazoa</taxon>
        <taxon>Ecdysozoa</taxon>
        <taxon>Nematoda</taxon>
        <taxon>Chromadorea</taxon>
        <taxon>Rhabditida</taxon>
        <taxon>Rhabditina</taxon>
        <taxon>Rhabditomorpha</taxon>
        <taxon>Strongyloidea</taxon>
        <taxon>Strongylidae</taxon>
        <taxon>Strongylus</taxon>
    </lineage>
</organism>
<feature type="region of interest" description="Disordered" evidence="8">
    <location>
        <begin position="301"/>
        <end position="339"/>
    </location>
</feature>
<dbReference type="Gene3D" id="3.40.50.11530">
    <property type="match status" value="1"/>
</dbReference>
<keyword evidence="5 9" id="KW-0472">Membrane</keyword>
<evidence type="ECO:0000259" key="10">
    <source>
        <dbReference type="PROSITE" id="PS51534"/>
    </source>
</evidence>
<gene>
    <name evidence="11" type="ORF">SVUK_LOCUS3721</name>
</gene>
<dbReference type="PANTHER" id="PTHR15583">
    <property type="entry name" value="INTERLEUKIN-17 RECEPTOR"/>
    <property type="match status" value="1"/>
</dbReference>
<evidence type="ECO:0000256" key="9">
    <source>
        <dbReference type="SAM" id="Phobius"/>
    </source>
</evidence>
<feature type="domain" description="SEFIR" evidence="10">
    <location>
        <begin position="89"/>
        <end position="231"/>
    </location>
</feature>
<protein>
    <recommendedName>
        <fullName evidence="10">SEFIR domain-containing protein</fullName>
    </recommendedName>
</protein>
<evidence type="ECO:0000256" key="6">
    <source>
        <dbReference type="ARBA" id="ARBA00023170"/>
    </source>
</evidence>
<keyword evidence="4 9" id="KW-1133">Transmembrane helix</keyword>
<sequence>MLVCDGLAVSPIGCKLCAHTMLNFTLNSDRASLSWRSLRRMRDSSNSILFVLGSIVLMLAFCGVIYVFILRRRVQHAPVRVQEIELPSKPTVLLLTADDCDEHTAVVVLLGRFLERHAGVTVLLDYREMENAVAVPSRWLVDSICRASRVLIIVSPCSQFVLNGQNLLQRRPFPDLFGPAMDMIIRECTRNSATNKYIICRLPYSPPTPTQLVLLGFSQVEVPSDLARLTALIHSIDMYELNDASTSSLDELANAVESMKKMMEADSTWINRRLADENTVSDVADDFVEVTEKKTLLKTAEERRQAADQFGLLPPEENEAGTGEPSEFALLPPDSSDDD</sequence>
<evidence type="ECO:0000313" key="11">
    <source>
        <dbReference type="EMBL" id="VDM68723.1"/>
    </source>
</evidence>
<name>A0A3P7ILL1_STRVU</name>
<keyword evidence="12" id="KW-1185">Reference proteome</keyword>
<evidence type="ECO:0000256" key="4">
    <source>
        <dbReference type="ARBA" id="ARBA00022989"/>
    </source>
</evidence>
<keyword evidence="7" id="KW-0325">Glycoprotein</keyword>
<keyword evidence="2 9" id="KW-0812">Transmembrane</keyword>
<dbReference type="GO" id="GO:0016020">
    <property type="term" value="C:membrane"/>
    <property type="evidence" value="ECO:0007669"/>
    <property type="project" value="UniProtKB-SubCell"/>
</dbReference>